<dbReference type="RefSeq" id="WP_150033594.1">
    <property type="nucleotide sequence ID" value="NZ_VWSH01000004.1"/>
</dbReference>
<dbReference type="Gene3D" id="3.90.1140.10">
    <property type="entry name" value="Cyclic phosphodiesterase"/>
    <property type="match status" value="1"/>
</dbReference>
<name>A0A5M6CE13_9BACT</name>
<gene>
    <name evidence="1" type="ORF">F0919_14920</name>
</gene>
<dbReference type="InterPro" id="IPR009097">
    <property type="entry name" value="Cyclic_Pdiesterase"/>
</dbReference>
<dbReference type="Pfam" id="PF13563">
    <property type="entry name" value="2_5_RNA_ligase2"/>
    <property type="match status" value="1"/>
</dbReference>
<accession>A0A5M6CE13</accession>
<proteinExistence type="predicted"/>
<dbReference type="Proteomes" id="UP000323632">
    <property type="component" value="Unassembled WGS sequence"/>
</dbReference>
<keyword evidence="2" id="KW-1185">Reference proteome</keyword>
<dbReference type="GO" id="GO:0016874">
    <property type="term" value="F:ligase activity"/>
    <property type="evidence" value="ECO:0007669"/>
    <property type="project" value="UniProtKB-KW"/>
</dbReference>
<keyword evidence="1" id="KW-0436">Ligase</keyword>
<dbReference type="AlphaFoldDB" id="A0A5M6CE13"/>
<dbReference type="SUPFAM" id="SSF55144">
    <property type="entry name" value="LigT-like"/>
    <property type="match status" value="1"/>
</dbReference>
<dbReference type="EMBL" id="VWSH01000004">
    <property type="protein sequence ID" value="KAA5532092.1"/>
    <property type="molecule type" value="Genomic_DNA"/>
</dbReference>
<comment type="caution">
    <text evidence="1">The sequence shown here is derived from an EMBL/GenBank/DDBJ whole genome shotgun (WGS) entry which is preliminary data.</text>
</comment>
<organism evidence="1 2">
    <name type="scientific">Taibaiella lutea</name>
    <dbReference type="NCBI Taxonomy" id="2608001"/>
    <lineage>
        <taxon>Bacteria</taxon>
        <taxon>Pseudomonadati</taxon>
        <taxon>Bacteroidota</taxon>
        <taxon>Chitinophagia</taxon>
        <taxon>Chitinophagales</taxon>
        <taxon>Chitinophagaceae</taxon>
        <taxon>Taibaiella</taxon>
    </lineage>
</organism>
<sequence>MELQTRNYPLIVTLELDKESKTYFNSMRKNYFPNHANYLDAHLTLFHHLPSNNHFIMDTLQGFIHKPCFRLTVSHLVNFEKGIAFNLHSEELKELHTAMQEAFDPFLKKHDKKPLWPHITIQNNVTAFKAQRTLEILQQDFQPFEVVATGISVWYYIGGPWRPNMFIPFRT</sequence>
<evidence type="ECO:0000313" key="2">
    <source>
        <dbReference type="Proteomes" id="UP000323632"/>
    </source>
</evidence>
<protein>
    <submittedName>
        <fullName evidence="1">2'-5' RNA ligase family protein</fullName>
    </submittedName>
</protein>
<reference evidence="1 2" key="1">
    <citation type="submission" date="2019-09" db="EMBL/GenBank/DDBJ databases">
        <title>Genome sequence and assembly of Taibaiella sp.</title>
        <authorList>
            <person name="Chhetri G."/>
        </authorList>
    </citation>
    <scope>NUCLEOTIDE SEQUENCE [LARGE SCALE GENOMIC DNA]</scope>
    <source>
        <strain evidence="1 2">KVB11</strain>
    </source>
</reference>
<evidence type="ECO:0000313" key="1">
    <source>
        <dbReference type="EMBL" id="KAA5532092.1"/>
    </source>
</evidence>